<dbReference type="InParanoid" id="A0A1D6QMM0"/>
<proteinExistence type="predicted"/>
<name>A0A1D6QMM0_MAIZE</name>
<organism evidence="1">
    <name type="scientific">Zea mays</name>
    <name type="common">Maize</name>
    <dbReference type="NCBI Taxonomy" id="4577"/>
    <lineage>
        <taxon>Eukaryota</taxon>
        <taxon>Viridiplantae</taxon>
        <taxon>Streptophyta</taxon>
        <taxon>Embryophyta</taxon>
        <taxon>Tracheophyta</taxon>
        <taxon>Spermatophyta</taxon>
        <taxon>Magnoliopsida</taxon>
        <taxon>Liliopsida</taxon>
        <taxon>Poales</taxon>
        <taxon>Poaceae</taxon>
        <taxon>PACMAD clade</taxon>
        <taxon>Panicoideae</taxon>
        <taxon>Andropogonodae</taxon>
        <taxon>Andropogoneae</taxon>
        <taxon>Tripsacinae</taxon>
        <taxon>Zea</taxon>
    </lineage>
</organism>
<dbReference type="STRING" id="4577.A0A1D6QMM0"/>
<evidence type="ECO:0000313" key="1">
    <source>
        <dbReference type="EMBL" id="AQK58897.1"/>
    </source>
</evidence>
<sequence>MGSILTEIDTKTSIKDLTISSNEKFLAVNRSSGPCIDWITADALADGKQSTGEPETCFVS</sequence>
<reference evidence="1" key="1">
    <citation type="submission" date="2015-12" db="EMBL/GenBank/DDBJ databases">
        <title>Update maize B73 reference genome by single molecule sequencing technologies.</title>
        <authorList>
            <consortium name="Maize Genome Sequencing Project"/>
            <person name="Ware D."/>
        </authorList>
    </citation>
    <scope>NUCLEOTIDE SEQUENCE</scope>
    <source>
        <tissue evidence="1">Seedling</tissue>
    </source>
</reference>
<dbReference type="AlphaFoldDB" id="A0A1D6QMM0"/>
<gene>
    <name evidence="1" type="ORF">ZEAMMB73_Zm00001d053187</name>
</gene>
<dbReference type="EMBL" id="CM000780">
    <property type="protein sequence ID" value="AQK58897.1"/>
    <property type="molecule type" value="Genomic_DNA"/>
</dbReference>
<protein>
    <submittedName>
        <fullName evidence="1">Uncharacterized protein</fullName>
    </submittedName>
</protein>
<accession>A0A1D6QMM0</accession>